<organism evidence="13 14">
    <name type="scientific">Cichlidogyrus casuarinus</name>
    <dbReference type="NCBI Taxonomy" id="1844966"/>
    <lineage>
        <taxon>Eukaryota</taxon>
        <taxon>Metazoa</taxon>
        <taxon>Spiralia</taxon>
        <taxon>Lophotrochozoa</taxon>
        <taxon>Platyhelminthes</taxon>
        <taxon>Monogenea</taxon>
        <taxon>Monopisthocotylea</taxon>
        <taxon>Dactylogyridea</taxon>
        <taxon>Ancyrocephalidae</taxon>
        <taxon>Cichlidogyrus</taxon>
    </lineage>
</organism>
<evidence type="ECO:0000256" key="9">
    <source>
        <dbReference type="PIRNR" id="PIRNR000439"/>
    </source>
</evidence>
<dbReference type="InterPro" id="IPR014371">
    <property type="entry name" value="Oat_ACAT_DAG_ARE"/>
</dbReference>
<feature type="transmembrane region" description="Helical" evidence="12">
    <location>
        <begin position="426"/>
        <end position="443"/>
    </location>
</feature>
<evidence type="ECO:0000256" key="5">
    <source>
        <dbReference type="ARBA" id="ARBA00022824"/>
    </source>
</evidence>
<keyword evidence="6 12" id="KW-1133">Transmembrane helix</keyword>
<evidence type="ECO:0000256" key="7">
    <source>
        <dbReference type="ARBA" id="ARBA00023136"/>
    </source>
</evidence>
<evidence type="ECO:0000256" key="10">
    <source>
        <dbReference type="PIRSR" id="PIRSR000439-1"/>
    </source>
</evidence>
<feature type="region of interest" description="Disordered" evidence="11">
    <location>
        <begin position="1"/>
        <end position="22"/>
    </location>
</feature>
<sequence>MVSETKLKQRKNSDQLDPPKRLNESTWKDISELTKQDIIRTMESNINENFDRMLNRIVVEASTSQTDLEWMLERTKDKRVSEGRELPEKVFMHRESLLTGLLRISHIRAVYNMFAAILFLIAAETVISDFLDIGSFRKKYHVEMFTWVFGKFGHTSAIWISMQLNTLALFGYFNLWAQYRSGSTRPTLFDLVALTSYIVYQASHNKLAFMTFYGWLVFYLELPPGSSIMLGMELSRIMMKSHAFVRSNIPKAFYKTASVKSTDGSKMSSGSDCPKFSHFLYFLFAPTLVYRDQYPRTDKIRWSFVLSNAVQFLLCVFYTYFILFRFCFTKFENFAARPLSISETLQFILNCMLPGGMLMYLAFFSFLHSWLNMFAELMTFGDRLFYKDWWNSRSFSTYYRTWNVVVHDWLYTYIYLDVANWSKKRTLATTLVFAVSAIMHEFILCMTFKFFYPVLLVLFGGAGFLLVFFKTRNRFWNLSFFANMCLGLGIEIALYASEWYARKHCPPIYPDHFWLDLTIPRSLFCNMTAANNQ</sequence>
<feature type="active site" evidence="10">
    <location>
        <position position="440"/>
    </location>
</feature>
<dbReference type="Proteomes" id="UP001626550">
    <property type="component" value="Unassembled WGS sequence"/>
</dbReference>
<evidence type="ECO:0000313" key="13">
    <source>
        <dbReference type="EMBL" id="KAL3311818.1"/>
    </source>
</evidence>
<evidence type="ECO:0000256" key="8">
    <source>
        <dbReference type="ARBA" id="ARBA00023315"/>
    </source>
</evidence>
<feature type="transmembrane region" description="Helical" evidence="12">
    <location>
        <begin position="450"/>
        <end position="469"/>
    </location>
</feature>
<evidence type="ECO:0000256" key="12">
    <source>
        <dbReference type="SAM" id="Phobius"/>
    </source>
</evidence>
<feature type="transmembrane region" description="Helical" evidence="12">
    <location>
        <begin position="156"/>
        <end position="175"/>
    </location>
</feature>
<dbReference type="PANTHER" id="PTHR10408:SF8">
    <property type="entry name" value="O-ACYLTRANSFERASE"/>
    <property type="match status" value="1"/>
</dbReference>
<name>A0ABD2PXJ6_9PLAT</name>
<dbReference type="GO" id="GO:0008374">
    <property type="term" value="F:O-acyltransferase activity"/>
    <property type="evidence" value="ECO:0007669"/>
    <property type="project" value="UniProtKB-ARBA"/>
</dbReference>
<protein>
    <recommendedName>
        <fullName evidence="9">O-acyltransferase</fullName>
    </recommendedName>
</protein>
<keyword evidence="14" id="KW-1185">Reference proteome</keyword>
<keyword evidence="3 9" id="KW-0808">Transferase</keyword>
<evidence type="ECO:0000256" key="1">
    <source>
        <dbReference type="ARBA" id="ARBA00004477"/>
    </source>
</evidence>
<proteinExistence type="inferred from homology"/>
<evidence type="ECO:0000313" key="14">
    <source>
        <dbReference type="Proteomes" id="UP001626550"/>
    </source>
</evidence>
<evidence type="ECO:0000256" key="2">
    <source>
        <dbReference type="ARBA" id="ARBA00009010"/>
    </source>
</evidence>
<evidence type="ECO:0000256" key="6">
    <source>
        <dbReference type="ARBA" id="ARBA00022989"/>
    </source>
</evidence>
<reference evidence="13 14" key="1">
    <citation type="submission" date="2024-11" db="EMBL/GenBank/DDBJ databases">
        <title>Adaptive evolution of stress response genes in parasites aligns with host niche diversity.</title>
        <authorList>
            <person name="Hahn C."/>
            <person name="Resl P."/>
        </authorList>
    </citation>
    <scope>NUCLEOTIDE SEQUENCE [LARGE SCALE GENOMIC DNA]</scope>
    <source>
        <strain evidence="13">EGGRZ-B1_66</strain>
        <tissue evidence="13">Body</tissue>
    </source>
</reference>
<comment type="similarity">
    <text evidence="2 9">Belongs to the membrane-bound acyltransferase family. Sterol o-acyltransferase subfamily.</text>
</comment>
<feature type="transmembrane region" description="Helical" evidence="12">
    <location>
        <begin position="347"/>
        <end position="371"/>
    </location>
</feature>
<gene>
    <name evidence="13" type="ORF">Ciccas_009597</name>
</gene>
<dbReference type="PANTHER" id="PTHR10408">
    <property type="entry name" value="STEROL O-ACYLTRANSFERASE"/>
    <property type="match status" value="1"/>
</dbReference>
<evidence type="ECO:0000256" key="3">
    <source>
        <dbReference type="ARBA" id="ARBA00022679"/>
    </source>
</evidence>
<keyword evidence="7 9" id="KW-0472">Membrane</keyword>
<dbReference type="PIRSF" id="PIRSF000439">
    <property type="entry name" value="Oat_ACAT_DAG_ARE"/>
    <property type="match status" value="1"/>
</dbReference>
<feature type="transmembrane region" description="Helical" evidence="12">
    <location>
        <begin position="475"/>
        <end position="496"/>
    </location>
</feature>
<dbReference type="EMBL" id="JBJKFK010002000">
    <property type="protein sequence ID" value="KAL3311818.1"/>
    <property type="molecule type" value="Genomic_DNA"/>
</dbReference>
<dbReference type="InterPro" id="IPR004299">
    <property type="entry name" value="MBOAT_fam"/>
</dbReference>
<feature type="transmembrane region" description="Helical" evidence="12">
    <location>
        <begin position="110"/>
        <end position="136"/>
    </location>
</feature>
<keyword evidence="8 9" id="KW-0012">Acyltransferase</keyword>
<dbReference type="Pfam" id="PF03062">
    <property type="entry name" value="MBOAT"/>
    <property type="match status" value="1"/>
</dbReference>
<evidence type="ECO:0000256" key="11">
    <source>
        <dbReference type="SAM" id="MobiDB-lite"/>
    </source>
</evidence>
<comment type="subcellular location">
    <subcellularLocation>
        <location evidence="1 9">Endoplasmic reticulum membrane</location>
        <topology evidence="1 9">Multi-pass membrane protein</topology>
    </subcellularLocation>
</comment>
<evidence type="ECO:0000256" key="4">
    <source>
        <dbReference type="ARBA" id="ARBA00022692"/>
    </source>
</evidence>
<dbReference type="AlphaFoldDB" id="A0ABD2PXJ6"/>
<keyword evidence="5 9" id="KW-0256">Endoplasmic reticulum</keyword>
<accession>A0ABD2PXJ6</accession>
<dbReference type="GO" id="GO:0005789">
    <property type="term" value="C:endoplasmic reticulum membrane"/>
    <property type="evidence" value="ECO:0007669"/>
    <property type="project" value="UniProtKB-SubCell"/>
</dbReference>
<keyword evidence="4 12" id="KW-0812">Transmembrane</keyword>
<feature type="transmembrane region" description="Helical" evidence="12">
    <location>
        <begin position="302"/>
        <end position="326"/>
    </location>
</feature>
<comment type="caution">
    <text evidence="13">The sequence shown here is derived from an EMBL/GenBank/DDBJ whole genome shotgun (WGS) entry which is preliminary data.</text>
</comment>